<comment type="caution">
    <text evidence="1">The sequence shown here is derived from an EMBL/GenBank/DDBJ whole genome shotgun (WGS) entry which is preliminary data.</text>
</comment>
<sequence length="83" mass="9195">MLNSYPNICIMAEGGRGRGSVIHLSSYPQLRSTVSSSPMLTKLDPMTTVQLSSHLVKTTSPALLVTLPENPLLHDLLVTYQWW</sequence>
<gene>
    <name evidence="1" type="ORF">J437_LFUL015991</name>
</gene>
<evidence type="ECO:0000313" key="2">
    <source>
        <dbReference type="Proteomes" id="UP000792457"/>
    </source>
</evidence>
<dbReference type="EMBL" id="KZ308504">
    <property type="protein sequence ID" value="KAG8230701.1"/>
    <property type="molecule type" value="Genomic_DNA"/>
</dbReference>
<keyword evidence="2" id="KW-1185">Reference proteome</keyword>
<organism evidence="1 2">
    <name type="scientific">Ladona fulva</name>
    <name type="common">Scarce chaser dragonfly</name>
    <name type="synonym">Libellula fulva</name>
    <dbReference type="NCBI Taxonomy" id="123851"/>
    <lineage>
        <taxon>Eukaryota</taxon>
        <taxon>Metazoa</taxon>
        <taxon>Ecdysozoa</taxon>
        <taxon>Arthropoda</taxon>
        <taxon>Hexapoda</taxon>
        <taxon>Insecta</taxon>
        <taxon>Pterygota</taxon>
        <taxon>Palaeoptera</taxon>
        <taxon>Odonata</taxon>
        <taxon>Epiprocta</taxon>
        <taxon>Anisoptera</taxon>
        <taxon>Libelluloidea</taxon>
        <taxon>Libellulidae</taxon>
        <taxon>Ladona</taxon>
    </lineage>
</organism>
<dbReference type="Proteomes" id="UP000792457">
    <property type="component" value="Unassembled WGS sequence"/>
</dbReference>
<reference evidence="1" key="2">
    <citation type="submission" date="2017-10" db="EMBL/GenBank/DDBJ databases">
        <title>Ladona fulva Genome sequencing and assembly.</title>
        <authorList>
            <person name="Murali S."/>
            <person name="Richards S."/>
            <person name="Bandaranaike D."/>
            <person name="Bellair M."/>
            <person name="Blankenburg K."/>
            <person name="Chao H."/>
            <person name="Dinh H."/>
            <person name="Doddapaneni H."/>
            <person name="Dugan-Rocha S."/>
            <person name="Elkadiri S."/>
            <person name="Gnanaolivu R."/>
            <person name="Hernandez B."/>
            <person name="Skinner E."/>
            <person name="Javaid M."/>
            <person name="Lee S."/>
            <person name="Li M."/>
            <person name="Ming W."/>
            <person name="Munidasa M."/>
            <person name="Muniz J."/>
            <person name="Nguyen L."/>
            <person name="Hughes D."/>
            <person name="Osuji N."/>
            <person name="Pu L.-L."/>
            <person name="Puazo M."/>
            <person name="Qu C."/>
            <person name="Quiroz J."/>
            <person name="Raj R."/>
            <person name="Weissenberger G."/>
            <person name="Xin Y."/>
            <person name="Zou X."/>
            <person name="Han Y."/>
            <person name="Worley K."/>
            <person name="Muzny D."/>
            <person name="Gibbs R."/>
        </authorList>
    </citation>
    <scope>NUCLEOTIDE SEQUENCE</scope>
    <source>
        <strain evidence="1">Sampled in the wild</strain>
    </source>
</reference>
<proteinExistence type="predicted"/>
<accession>A0A8K0K964</accession>
<evidence type="ECO:0000313" key="1">
    <source>
        <dbReference type="EMBL" id="KAG8230701.1"/>
    </source>
</evidence>
<dbReference type="AlphaFoldDB" id="A0A8K0K964"/>
<name>A0A8K0K964_LADFU</name>
<reference evidence="1" key="1">
    <citation type="submission" date="2013-04" db="EMBL/GenBank/DDBJ databases">
        <authorList>
            <person name="Qu J."/>
            <person name="Murali S.C."/>
            <person name="Bandaranaike D."/>
            <person name="Bellair M."/>
            <person name="Blankenburg K."/>
            <person name="Chao H."/>
            <person name="Dinh H."/>
            <person name="Doddapaneni H."/>
            <person name="Downs B."/>
            <person name="Dugan-Rocha S."/>
            <person name="Elkadiri S."/>
            <person name="Gnanaolivu R.D."/>
            <person name="Hernandez B."/>
            <person name="Javaid M."/>
            <person name="Jayaseelan J.C."/>
            <person name="Lee S."/>
            <person name="Li M."/>
            <person name="Ming W."/>
            <person name="Munidasa M."/>
            <person name="Muniz J."/>
            <person name="Nguyen L."/>
            <person name="Ongeri F."/>
            <person name="Osuji N."/>
            <person name="Pu L.-L."/>
            <person name="Puazo M."/>
            <person name="Qu C."/>
            <person name="Quiroz J."/>
            <person name="Raj R."/>
            <person name="Weissenberger G."/>
            <person name="Xin Y."/>
            <person name="Zou X."/>
            <person name="Han Y."/>
            <person name="Richards S."/>
            <person name="Worley K."/>
            <person name="Muzny D."/>
            <person name="Gibbs R."/>
        </authorList>
    </citation>
    <scope>NUCLEOTIDE SEQUENCE</scope>
    <source>
        <strain evidence="1">Sampled in the wild</strain>
    </source>
</reference>
<protein>
    <submittedName>
        <fullName evidence="1">Uncharacterized protein</fullName>
    </submittedName>
</protein>